<dbReference type="RefSeq" id="WP_092158418.1">
    <property type="nucleotide sequence ID" value="NZ_FNGA01000001.1"/>
</dbReference>
<dbReference type="STRING" id="246191.SAMN05660337_0799"/>
<accession>A0A1G9CUL5</accession>
<keyword evidence="2" id="KW-1185">Reference proteome</keyword>
<evidence type="ECO:0000313" key="2">
    <source>
        <dbReference type="Proteomes" id="UP000199053"/>
    </source>
</evidence>
<dbReference type="OrthoDB" id="5459320at2"/>
<sequence>MKYIMFEDFSGEALPILFPNRIGFLEFREQIPYTKVLSAGYVQIRSEGISCHGECKELNTETRLEDSGIIREKLDAAES</sequence>
<evidence type="ECO:0000313" key="1">
    <source>
        <dbReference type="EMBL" id="SDK55319.1"/>
    </source>
</evidence>
<reference evidence="2" key="1">
    <citation type="submission" date="2016-10" db="EMBL/GenBank/DDBJ databases">
        <authorList>
            <person name="Varghese N."/>
            <person name="Submissions S."/>
        </authorList>
    </citation>
    <scope>NUCLEOTIDE SEQUENCE [LARGE SCALE GENOMIC DNA]</scope>
    <source>
        <strain evidence="2">DSM 16995</strain>
    </source>
</reference>
<name>A0A1G9CUL5_9BACT</name>
<protein>
    <submittedName>
        <fullName evidence="1">Uncharacterized protein</fullName>
    </submittedName>
</protein>
<dbReference type="Proteomes" id="UP000199053">
    <property type="component" value="Unassembled WGS sequence"/>
</dbReference>
<proteinExistence type="predicted"/>
<dbReference type="AlphaFoldDB" id="A0A1G9CUL5"/>
<dbReference type="EMBL" id="FNGA01000001">
    <property type="protein sequence ID" value="SDK55319.1"/>
    <property type="molecule type" value="Genomic_DNA"/>
</dbReference>
<gene>
    <name evidence="1" type="ORF">SAMN05660337_0799</name>
</gene>
<organism evidence="1 2">
    <name type="scientific">Maridesulfovibrio ferrireducens</name>
    <dbReference type="NCBI Taxonomy" id="246191"/>
    <lineage>
        <taxon>Bacteria</taxon>
        <taxon>Pseudomonadati</taxon>
        <taxon>Thermodesulfobacteriota</taxon>
        <taxon>Desulfovibrionia</taxon>
        <taxon>Desulfovibrionales</taxon>
        <taxon>Desulfovibrionaceae</taxon>
        <taxon>Maridesulfovibrio</taxon>
    </lineage>
</organism>